<protein>
    <submittedName>
        <fullName evidence="1">Uncharacterized protein</fullName>
    </submittedName>
</protein>
<accession>A0A645C4B9</accession>
<reference evidence="1" key="1">
    <citation type="submission" date="2019-08" db="EMBL/GenBank/DDBJ databases">
        <authorList>
            <person name="Kucharzyk K."/>
            <person name="Murdoch R.W."/>
            <person name="Higgins S."/>
            <person name="Loffler F."/>
        </authorList>
    </citation>
    <scope>NUCLEOTIDE SEQUENCE</scope>
</reference>
<gene>
    <name evidence="1" type="ORF">SDC9_119455</name>
</gene>
<dbReference type="EMBL" id="VSSQ01024770">
    <property type="protein sequence ID" value="MPM72479.1"/>
    <property type="molecule type" value="Genomic_DNA"/>
</dbReference>
<proteinExistence type="predicted"/>
<dbReference type="AlphaFoldDB" id="A0A645C4B9"/>
<name>A0A645C4B9_9ZZZZ</name>
<evidence type="ECO:0000313" key="1">
    <source>
        <dbReference type="EMBL" id="MPM72479.1"/>
    </source>
</evidence>
<comment type="caution">
    <text evidence="1">The sequence shown here is derived from an EMBL/GenBank/DDBJ whole genome shotgun (WGS) entry which is preliminary data.</text>
</comment>
<sequence>MLGQPQLAGRLLLGQIKIGNAVLGHQAGCGAGDTGPGAVTLALPFRTGHGDSIKVKSPPF</sequence>
<organism evidence="1">
    <name type="scientific">bioreactor metagenome</name>
    <dbReference type="NCBI Taxonomy" id="1076179"/>
    <lineage>
        <taxon>unclassified sequences</taxon>
        <taxon>metagenomes</taxon>
        <taxon>ecological metagenomes</taxon>
    </lineage>
</organism>